<sequence length="300" mass="33077">MAAKDDDTEPSQILDHVFLGSRTHARDKELLQRLRITHILNVTPPKKTDPVAGVPNFFEKEKAFIYRRCPIFDNKAEDISSVLEGCIAFIDQAKYYGIFSAVLFTMIVVSSVANDGRILVHCNKGVSRSTSMTVAYLMKLKSMSFEQALAFVAERRSIANPNESFRQQLQDYGRRLQRAVPKEKNARAARGPVGPSLPPAPVAAEESSNGEEEAASIGPQLPPHLVKARNLAASASDTADQDNTPQQKDGVDQEGKEDEKKTAVIGPSLPPHLKRQRVEPDEDAQNVDTSSKRKKADNTE</sequence>
<keyword evidence="4" id="KW-0904">Protein phosphatase</keyword>
<dbReference type="Gene3D" id="3.90.190.10">
    <property type="entry name" value="Protein tyrosine phosphatase superfamily"/>
    <property type="match status" value="1"/>
</dbReference>
<dbReference type="AlphaFoldDB" id="A0A3R7H0L9"/>
<dbReference type="InterPro" id="IPR000387">
    <property type="entry name" value="Tyr_Pase_dom"/>
</dbReference>
<dbReference type="SUPFAM" id="SSF52799">
    <property type="entry name" value="(Phosphotyrosine protein) phosphatases II"/>
    <property type="match status" value="1"/>
</dbReference>
<dbReference type="FunFam" id="3.90.190.10:FF:000321">
    <property type="entry name" value="Dual specificity protein phosphatase"/>
    <property type="match status" value="1"/>
</dbReference>
<feature type="domain" description="Tyrosine specific protein phosphatases" evidence="7">
    <location>
        <begin position="114"/>
        <end position="156"/>
    </location>
</feature>
<reference evidence="8" key="1">
    <citation type="journal article" date="2015" name="Genom Data">
        <title>Genome sequences of six Phytophthora species associated with forests in New Zealand.</title>
        <authorList>
            <person name="Studholme D.J."/>
            <person name="McDougal R.L."/>
            <person name="Sambles C."/>
            <person name="Hansen E."/>
            <person name="Hardy G."/>
            <person name="Grant M."/>
            <person name="Ganley R.J."/>
            <person name="Williams N.M."/>
        </authorList>
    </citation>
    <scope>NUCLEOTIDE SEQUENCE</scope>
    <source>
        <strain evidence="8">NZFS 2646</strain>
        <strain evidence="9">NZFS 3630</strain>
    </source>
</reference>
<dbReference type="GO" id="GO:0043409">
    <property type="term" value="P:negative regulation of MAPK cascade"/>
    <property type="evidence" value="ECO:0007669"/>
    <property type="project" value="TreeGrafter"/>
</dbReference>
<evidence type="ECO:0000256" key="5">
    <source>
        <dbReference type="SAM" id="MobiDB-lite"/>
    </source>
</evidence>
<dbReference type="STRING" id="325452.A0A3R7H0L9"/>
<dbReference type="PANTHER" id="PTHR10159">
    <property type="entry name" value="DUAL SPECIFICITY PROTEIN PHOSPHATASE"/>
    <property type="match status" value="1"/>
</dbReference>
<evidence type="ECO:0000313" key="8">
    <source>
        <dbReference type="EMBL" id="KAG2526438.1"/>
    </source>
</evidence>
<evidence type="ECO:0000313" key="10">
    <source>
        <dbReference type="EMBL" id="RLN31963.1"/>
    </source>
</evidence>
<protein>
    <recommendedName>
        <fullName evidence="2">protein-tyrosine-phosphatase</fullName>
        <ecNumber evidence="2">3.1.3.48</ecNumber>
    </recommendedName>
</protein>
<evidence type="ECO:0000256" key="1">
    <source>
        <dbReference type="ARBA" id="ARBA00008601"/>
    </source>
</evidence>
<dbReference type="GO" id="GO:0008330">
    <property type="term" value="F:protein tyrosine/threonine phosphatase activity"/>
    <property type="evidence" value="ECO:0007669"/>
    <property type="project" value="TreeGrafter"/>
</dbReference>
<dbReference type="Proteomes" id="UP000285624">
    <property type="component" value="Unassembled WGS sequence"/>
</dbReference>
<evidence type="ECO:0000313" key="13">
    <source>
        <dbReference type="Proteomes" id="UP000285883"/>
    </source>
</evidence>
<feature type="compositionally biased region" description="Polar residues" evidence="5">
    <location>
        <begin position="233"/>
        <end position="247"/>
    </location>
</feature>
<dbReference type="InterPro" id="IPR000340">
    <property type="entry name" value="Dual-sp_phosphatase_cat-dom"/>
</dbReference>
<dbReference type="GO" id="GO:0017017">
    <property type="term" value="F:MAP kinase tyrosine/serine/threonine phosphatase activity"/>
    <property type="evidence" value="ECO:0007669"/>
    <property type="project" value="TreeGrafter"/>
</dbReference>
<evidence type="ECO:0000313" key="11">
    <source>
        <dbReference type="EMBL" id="RLN81104.1"/>
    </source>
</evidence>
<reference evidence="8" key="3">
    <citation type="submission" date="2020-06" db="EMBL/GenBank/DDBJ databases">
        <authorList>
            <person name="Studholme D.J."/>
        </authorList>
    </citation>
    <scope>NUCLEOTIDE SEQUENCE</scope>
    <source>
        <strain evidence="8">NZFS 2646</strain>
        <strain evidence="9">NZFS 3630</strain>
    </source>
</reference>
<dbReference type="PANTHER" id="PTHR10159:SF511">
    <property type="entry name" value="DUAL SPECIFICITY PROTEIN PHOSPHATASE 1"/>
    <property type="match status" value="1"/>
</dbReference>
<feature type="region of interest" description="Disordered" evidence="5">
    <location>
        <begin position="233"/>
        <end position="300"/>
    </location>
</feature>
<accession>A0A3R7H0L9</accession>
<feature type="region of interest" description="Disordered" evidence="5">
    <location>
        <begin position="179"/>
        <end position="220"/>
    </location>
</feature>
<evidence type="ECO:0000259" key="6">
    <source>
        <dbReference type="PROSITE" id="PS50054"/>
    </source>
</evidence>
<comment type="similarity">
    <text evidence="1">Belongs to the protein-tyrosine phosphatase family. Non-receptor class dual specificity subfamily.</text>
</comment>
<comment type="caution">
    <text evidence="11">The sequence shown here is derived from an EMBL/GenBank/DDBJ whole genome shotgun (WGS) entry which is preliminary data.</text>
</comment>
<dbReference type="Proteomes" id="UP000785171">
    <property type="component" value="Unassembled WGS sequence"/>
</dbReference>
<dbReference type="InterPro" id="IPR016130">
    <property type="entry name" value="Tyr_Pase_AS"/>
</dbReference>
<dbReference type="EMBL" id="MBDN02000088">
    <property type="protein sequence ID" value="RLN81104.1"/>
    <property type="molecule type" value="Genomic_DNA"/>
</dbReference>
<dbReference type="InterPro" id="IPR020422">
    <property type="entry name" value="TYR_PHOSPHATASE_DUAL_dom"/>
</dbReference>
<feature type="domain" description="Tyrosine-protein phosphatase" evidence="6">
    <location>
        <begin position="9"/>
        <end position="178"/>
    </location>
</feature>
<dbReference type="EC" id="3.1.3.48" evidence="2"/>
<keyword evidence="3" id="KW-0378">Hydrolase</keyword>
<dbReference type="EMBL" id="JPWV03000073">
    <property type="protein sequence ID" value="KAG2526438.1"/>
    <property type="molecule type" value="Genomic_DNA"/>
</dbReference>
<reference evidence="12 13" key="2">
    <citation type="submission" date="2018-07" db="EMBL/GenBank/DDBJ databases">
        <title>Genome sequencing of oomycete isolates from Chile give support for New Zealand origin for Phytophthora kernoviae and make available the first Nothophytophthora sp. genome.</title>
        <authorList>
            <person name="Studholme D.J."/>
            <person name="Sanfuentes E."/>
            <person name="Panda P."/>
            <person name="Hill R."/>
            <person name="Sambles C."/>
            <person name="Grant M."/>
            <person name="Williams N.M."/>
            <person name="Mcdougal R.L."/>
        </authorList>
    </citation>
    <scope>NUCLEOTIDE SEQUENCE [LARGE SCALE GENOMIC DNA]</scope>
    <source>
        <strain evidence="10">Chile2</strain>
        <strain evidence="11">Chile4</strain>
    </source>
</reference>
<evidence type="ECO:0000313" key="12">
    <source>
        <dbReference type="Proteomes" id="UP000285624"/>
    </source>
</evidence>
<evidence type="ECO:0000259" key="7">
    <source>
        <dbReference type="PROSITE" id="PS50056"/>
    </source>
</evidence>
<dbReference type="Proteomes" id="UP000285883">
    <property type="component" value="Unassembled WGS sequence"/>
</dbReference>
<dbReference type="PROSITE" id="PS50054">
    <property type="entry name" value="TYR_PHOSPHATASE_DUAL"/>
    <property type="match status" value="1"/>
</dbReference>
<dbReference type="PROSITE" id="PS50056">
    <property type="entry name" value="TYR_PHOSPHATASE_2"/>
    <property type="match status" value="1"/>
</dbReference>
<organism evidence="11 12">
    <name type="scientific">Phytophthora kernoviae</name>
    <dbReference type="NCBI Taxonomy" id="325452"/>
    <lineage>
        <taxon>Eukaryota</taxon>
        <taxon>Sar</taxon>
        <taxon>Stramenopiles</taxon>
        <taxon>Oomycota</taxon>
        <taxon>Peronosporomycetes</taxon>
        <taxon>Peronosporales</taxon>
        <taxon>Peronosporaceae</taxon>
        <taxon>Phytophthora</taxon>
    </lineage>
</organism>
<dbReference type="EMBL" id="JPWU03000067">
    <property type="protein sequence ID" value="KAG2528073.1"/>
    <property type="molecule type" value="Genomic_DNA"/>
</dbReference>
<dbReference type="Proteomes" id="UP000792063">
    <property type="component" value="Unassembled WGS sequence"/>
</dbReference>
<dbReference type="SMART" id="SM00195">
    <property type="entry name" value="DSPc"/>
    <property type="match status" value="1"/>
</dbReference>
<evidence type="ECO:0000256" key="2">
    <source>
        <dbReference type="ARBA" id="ARBA00013064"/>
    </source>
</evidence>
<gene>
    <name evidence="10" type="ORF">BBI17_004017</name>
    <name evidence="11" type="ORF">BBO99_00003972</name>
    <name evidence="8" type="ORF">JM16_003817</name>
    <name evidence="9" type="ORF">JM18_003397</name>
</gene>
<name>A0A3R7H0L9_9STRA</name>
<evidence type="ECO:0000256" key="3">
    <source>
        <dbReference type="ARBA" id="ARBA00022801"/>
    </source>
</evidence>
<keyword evidence="12" id="KW-1185">Reference proteome</keyword>
<dbReference type="EMBL" id="MAYM02000905">
    <property type="protein sequence ID" value="RLN31963.1"/>
    <property type="molecule type" value="Genomic_DNA"/>
</dbReference>
<proteinExistence type="inferred from homology"/>
<feature type="compositionally biased region" description="Basic and acidic residues" evidence="5">
    <location>
        <begin position="249"/>
        <end position="262"/>
    </location>
</feature>
<dbReference type="InterPro" id="IPR029021">
    <property type="entry name" value="Prot-tyrosine_phosphatase-like"/>
</dbReference>
<dbReference type="CDD" id="cd14498">
    <property type="entry name" value="DSP"/>
    <property type="match status" value="1"/>
</dbReference>
<dbReference type="Pfam" id="PF00782">
    <property type="entry name" value="DSPc"/>
    <property type="match status" value="1"/>
</dbReference>
<evidence type="ECO:0000256" key="4">
    <source>
        <dbReference type="ARBA" id="ARBA00022912"/>
    </source>
</evidence>
<evidence type="ECO:0000313" key="9">
    <source>
        <dbReference type="EMBL" id="KAG2528073.1"/>
    </source>
</evidence>
<dbReference type="GO" id="GO:0033550">
    <property type="term" value="F:MAP kinase tyrosine phosphatase activity"/>
    <property type="evidence" value="ECO:0007669"/>
    <property type="project" value="TreeGrafter"/>
</dbReference>
<dbReference type="PROSITE" id="PS00383">
    <property type="entry name" value="TYR_PHOSPHATASE_1"/>
    <property type="match status" value="1"/>
</dbReference>
<dbReference type="GO" id="GO:0005737">
    <property type="term" value="C:cytoplasm"/>
    <property type="evidence" value="ECO:0007669"/>
    <property type="project" value="TreeGrafter"/>
</dbReference>